<dbReference type="Gene3D" id="3.30.200.20">
    <property type="entry name" value="Phosphorylase Kinase, domain 1"/>
    <property type="match status" value="1"/>
</dbReference>
<dbReference type="SUPFAM" id="SSF56112">
    <property type="entry name" value="Protein kinase-like (PK-like)"/>
    <property type="match status" value="1"/>
</dbReference>
<dbReference type="GO" id="GO:0005524">
    <property type="term" value="F:ATP binding"/>
    <property type="evidence" value="ECO:0007669"/>
    <property type="project" value="InterPro"/>
</dbReference>
<dbReference type="Gene3D" id="1.10.510.10">
    <property type="entry name" value="Transferase(Phosphotransferase) domain 1"/>
    <property type="match status" value="1"/>
</dbReference>
<feature type="region of interest" description="Disordered" evidence="1">
    <location>
        <begin position="133"/>
        <end position="173"/>
    </location>
</feature>
<keyword evidence="6" id="KW-1185">Reference proteome</keyword>
<dbReference type="InterPro" id="IPR008271">
    <property type="entry name" value="Ser/Thr_kinase_AS"/>
</dbReference>
<dbReference type="AlphaFoldDB" id="A0AAD5LN96"/>
<dbReference type="SMART" id="SM00220">
    <property type="entry name" value="S_TKc"/>
    <property type="match status" value="1"/>
</dbReference>
<evidence type="ECO:0000256" key="3">
    <source>
        <dbReference type="SAM" id="SignalP"/>
    </source>
</evidence>
<proteinExistence type="predicted"/>
<dbReference type="InterPro" id="IPR000719">
    <property type="entry name" value="Prot_kinase_dom"/>
</dbReference>
<feature type="transmembrane region" description="Helical" evidence="2">
    <location>
        <begin position="321"/>
        <end position="343"/>
    </location>
</feature>
<name>A0AAD5LN96_PYTIN</name>
<dbReference type="InterPro" id="IPR011009">
    <property type="entry name" value="Kinase-like_dom_sf"/>
</dbReference>
<dbReference type="PANTHER" id="PTHR44329:SF214">
    <property type="entry name" value="PROTEIN KINASE DOMAIN-CONTAINING PROTEIN"/>
    <property type="match status" value="1"/>
</dbReference>
<accession>A0AAD5LN96</accession>
<evidence type="ECO:0000313" key="6">
    <source>
        <dbReference type="Proteomes" id="UP001209570"/>
    </source>
</evidence>
<dbReference type="PROSITE" id="PS00108">
    <property type="entry name" value="PROTEIN_KINASE_ST"/>
    <property type="match status" value="1"/>
</dbReference>
<protein>
    <recommendedName>
        <fullName evidence="4">Protein kinase domain-containing protein</fullName>
    </recommendedName>
</protein>
<feature type="transmembrane region" description="Helical" evidence="2">
    <location>
        <begin position="183"/>
        <end position="206"/>
    </location>
</feature>
<feature type="domain" description="Protein kinase" evidence="4">
    <location>
        <begin position="263"/>
        <end position="527"/>
    </location>
</feature>
<dbReference type="EMBL" id="JAKCXM010000023">
    <property type="protein sequence ID" value="KAJ0407276.1"/>
    <property type="molecule type" value="Genomic_DNA"/>
</dbReference>
<keyword evidence="3" id="KW-0732">Signal</keyword>
<gene>
    <name evidence="5" type="ORF">P43SY_008051</name>
</gene>
<feature type="region of interest" description="Disordered" evidence="1">
    <location>
        <begin position="213"/>
        <end position="234"/>
    </location>
</feature>
<dbReference type="InterPro" id="IPR001245">
    <property type="entry name" value="Ser-Thr/Tyr_kinase_cat_dom"/>
</dbReference>
<dbReference type="InterPro" id="IPR051681">
    <property type="entry name" value="Ser/Thr_Kinases-Pseudokinases"/>
</dbReference>
<sequence length="541" mass="59525">MRRHVFIGTSAALWLSISVAASETAVAVASSMSSLPAFDIPSFDYASLLQGETPQRLLQALQTDGMTSHDIPAVMHGMKMPEEMLTRGVDGRRRALRAWFGKMTLLPAYQRMLQDNTVSFRDQANATTRYLLEPRDDSSPMPVGAASGRRLEASDGTYRDSIEPAPTPSPTSAVTTKATVNTVIIALAALVALLVIVLSIVIAPYVSKDARSSTHEMTAGVSTKTSSPRLTESSPRLTLAERELSLVFCDSGVLALRLPMQRLAVGNEISHGAFGRVYEGVYDQQQVAIKRLSPQFRSNRRHVLAFLGEAKLMSTMCHERIIRFVGIAWTAPTDLMVVTAFMAGGDLRSLVMQYADRSLPTGFNQDKLRIAVHVIEGLTYMHSLQPPVLHRDLKSRNILLSDSLDACLTDFGVSRERSDVTMTMGVGTLRWMAPEVMQGGRYTDTADVFSFGVVLSELDTHQLPYSVEGRNMPDAAVITQISLGRLRASFSPLADEEVVALARQCMALSPEDRPSAMEVTHRLRRLFKRHLRALPSQTFEI</sequence>
<evidence type="ECO:0000256" key="2">
    <source>
        <dbReference type="SAM" id="Phobius"/>
    </source>
</evidence>
<keyword evidence="2" id="KW-0812">Transmembrane</keyword>
<dbReference type="GO" id="GO:0004674">
    <property type="term" value="F:protein serine/threonine kinase activity"/>
    <property type="evidence" value="ECO:0007669"/>
    <property type="project" value="TreeGrafter"/>
</dbReference>
<organism evidence="5 6">
    <name type="scientific">Pythium insidiosum</name>
    <name type="common">Pythiosis disease agent</name>
    <dbReference type="NCBI Taxonomy" id="114742"/>
    <lineage>
        <taxon>Eukaryota</taxon>
        <taxon>Sar</taxon>
        <taxon>Stramenopiles</taxon>
        <taxon>Oomycota</taxon>
        <taxon>Peronosporomycetes</taxon>
        <taxon>Pythiales</taxon>
        <taxon>Pythiaceae</taxon>
        <taxon>Pythium</taxon>
    </lineage>
</organism>
<keyword evidence="2" id="KW-0472">Membrane</keyword>
<dbReference type="PANTHER" id="PTHR44329">
    <property type="entry name" value="SERINE/THREONINE-PROTEIN KINASE TNNI3K-RELATED"/>
    <property type="match status" value="1"/>
</dbReference>
<dbReference type="PROSITE" id="PS50011">
    <property type="entry name" value="PROTEIN_KINASE_DOM"/>
    <property type="match status" value="1"/>
</dbReference>
<feature type="signal peptide" evidence="3">
    <location>
        <begin position="1"/>
        <end position="21"/>
    </location>
</feature>
<feature type="compositionally biased region" description="Basic and acidic residues" evidence="1">
    <location>
        <begin position="149"/>
        <end position="162"/>
    </location>
</feature>
<feature type="compositionally biased region" description="Polar residues" evidence="1">
    <location>
        <begin position="220"/>
        <end position="234"/>
    </location>
</feature>
<evidence type="ECO:0000256" key="1">
    <source>
        <dbReference type="SAM" id="MobiDB-lite"/>
    </source>
</evidence>
<feature type="chain" id="PRO_5041919428" description="Protein kinase domain-containing protein" evidence="3">
    <location>
        <begin position="22"/>
        <end position="541"/>
    </location>
</feature>
<dbReference type="Proteomes" id="UP001209570">
    <property type="component" value="Unassembled WGS sequence"/>
</dbReference>
<comment type="caution">
    <text evidence="5">The sequence shown here is derived from an EMBL/GenBank/DDBJ whole genome shotgun (WGS) entry which is preliminary data.</text>
</comment>
<keyword evidence="2" id="KW-1133">Transmembrane helix</keyword>
<evidence type="ECO:0000313" key="5">
    <source>
        <dbReference type="EMBL" id="KAJ0407276.1"/>
    </source>
</evidence>
<reference evidence="5" key="1">
    <citation type="submission" date="2021-12" db="EMBL/GenBank/DDBJ databases">
        <title>Prjna785345.</title>
        <authorList>
            <person name="Rujirawat T."/>
            <person name="Krajaejun T."/>
        </authorList>
    </citation>
    <scope>NUCLEOTIDE SEQUENCE</scope>
    <source>
        <strain evidence="5">Pi057C3</strain>
    </source>
</reference>
<evidence type="ECO:0000259" key="4">
    <source>
        <dbReference type="PROSITE" id="PS50011"/>
    </source>
</evidence>
<dbReference type="Pfam" id="PF07714">
    <property type="entry name" value="PK_Tyr_Ser-Thr"/>
    <property type="match status" value="1"/>
</dbReference>